<dbReference type="RefSeq" id="WP_101293999.1">
    <property type="nucleotide sequence ID" value="NZ_CP128501.1"/>
</dbReference>
<name>A0AAP3YDU8_BACAM</name>
<protein>
    <submittedName>
        <fullName evidence="1">Lipase</fullName>
    </submittedName>
</protein>
<organism evidence="1 2">
    <name type="scientific">Bacillus amyloliquefaciens</name>
    <name type="common">Bacillus velezensis</name>
    <dbReference type="NCBI Taxonomy" id="1390"/>
    <lineage>
        <taxon>Bacteria</taxon>
        <taxon>Bacillati</taxon>
        <taxon>Bacillota</taxon>
        <taxon>Bacilli</taxon>
        <taxon>Bacillales</taxon>
        <taxon>Bacillaceae</taxon>
        <taxon>Bacillus</taxon>
        <taxon>Bacillus amyloliquefaciens group</taxon>
    </lineage>
</organism>
<proteinExistence type="predicted"/>
<gene>
    <name evidence="1" type="ORF">PV946_08925</name>
</gene>
<dbReference type="AlphaFoldDB" id="A0AAP3YDU8"/>
<evidence type="ECO:0000313" key="1">
    <source>
        <dbReference type="EMBL" id="MDF4193892.1"/>
    </source>
</evidence>
<comment type="caution">
    <text evidence="1">The sequence shown here is derived from an EMBL/GenBank/DDBJ whole genome shotgun (WGS) entry which is preliminary data.</text>
</comment>
<accession>A0AAP3YDU8</accession>
<dbReference type="InterPro" id="IPR029058">
    <property type="entry name" value="AB_hydrolase_fold"/>
</dbReference>
<reference evidence="1" key="1">
    <citation type="submission" date="2023-02" db="EMBL/GenBank/DDBJ databases">
        <title>Draft Whole-Genome Sequences of Bacillus Strains of Potential Probiotic for Poultry.</title>
        <authorList>
            <person name="Ma L.M."/>
            <person name="Lopez-Guerra N."/>
            <person name="Zhang G."/>
        </authorList>
    </citation>
    <scope>NUCLEOTIDE SEQUENCE</scope>
    <source>
        <strain evidence="1">OSU1013-24</strain>
    </source>
</reference>
<dbReference type="Proteomes" id="UP001222377">
    <property type="component" value="Unassembled WGS sequence"/>
</dbReference>
<dbReference type="EMBL" id="JARKHX010000003">
    <property type="protein sequence ID" value="MDF4193892.1"/>
    <property type="molecule type" value="Genomic_DNA"/>
</dbReference>
<dbReference type="SUPFAM" id="SSF53474">
    <property type="entry name" value="alpha/beta-Hydrolases"/>
    <property type="match status" value="1"/>
</dbReference>
<sequence length="474" mass="53131">MSKKVSVPTLSDQEYYSISQLTYRHDYLKKHYSKKIPVNTISGKRFYIDKIKNDPDTGLDVYVFVQAVKRSGKWVKPSEPENVVVGFQGTNQEQLKADIIKADGGNVVMGIDPKKKVQYLMKKDALPYSKAIAPYTASMGQIAMVESGKYKVVTKTSQFDQGDKLLANEIKKYSGKNTVISTTGHSLGGADAEYAGVNNNIYSVAFNNPSIVKLHDKETQKKIRNGEFDAYHKAIINPDDMVGSGWFLEYERHNGTTIYTKDPSLSRTSRSLRLSPAQGITGVLSSLIAAFYGQAFAKNPDTHSMIDANFKFDEHGNIINVNGSEQVFNQNINAMTAYSGMNGQTIKVDVTYAKQLAEKLQLAIDDLKTKKQKLEQFPHEHDSMVNDVRRSFQSKMGSNPYENLTSDDVNQAILYHAPSSSGGSPVFYNTDEQLQTEAMLHYLIRDLEDICNFIVKMAQDMDAKDQELAKWLRL</sequence>
<dbReference type="Gene3D" id="3.40.50.1820">
    <property type="entry name" value="alpha/beta hydrolase"/>
    <property type="match status" value="1"/>
</dbReference>
<evidence type="ECO:0000313" key="2">
    <source>
        <dbReference type="Proteomes" id="UP001222377"/>
    </source>
</evidence>